<evidence type="ECO:0000259" key="4">
    <source>
        <dbReference type="PROSITE" id="PS51842"/>
    </source>
</evidence>
<dbReference type="GO" id="GO:0030855">
    <property type="term" value="P:epithelial cell differentiation"/>
    <property type="evidence" value="ECO:0007669"/>
    <property type="project" value="TreeGrafter"/>
</dbReference>
<feature type="coiled-coil region" evidence="3">
    <location>
        <begin position="178"/>
        <end position="205"/>
    </location>
</feature>
<evidence type="ECO:0000256" key="2">
    <source>
        <dbReference type="ARBA" id="ARBA00023054"/>
    </source>
</evidence>
<dbReference type="Gene3D" id="1.20.5.170">
    <property type="match status" value="1"/>
</dbReference>
<dbReference type="GO" id="GO:0045109">
    <property type="term" value="P:intermediate filament organization"/>
    <property type="evidence" value="ECO:0007669"/>
    <property type="project" value="TreeGrafter"/>
</dbReference>
<sequence length="518" mass="59123">MSSSQGPFQFSSGSLRSTARYNLAHIESFYRPSSTGAGVSSMHASLFSTRPPGVGASWGSTGASHGDSIFLGGNEKQMMQNLNDRLAAYLDKVRSLEAANAQLESCIVEWHKKRSHGKRYDFNQFEQSIADMQGQIQDGKISNASVLLQIDNAKLASEEFRLKYEAEKYQREGVQFDVENLRKELDNLTIVTTDLEMEIEGLREEHILRKKDHEADMHEQRSTKDVNVNVKVKATPPEDLTKILAGIREDYEAIIEKNRRGLDVWYKQQTSAASLAVTNSPEQLQNNDKEIKNLKRNFQALEIELQAQLSKKHALENTLSETRAHYASRLQNIQEFISKCEEELSELRHDVRCQSNKYKVLLGIKTRLEREISTYQLLLEGRTDEITRNFESSAKEHTASTDHRLKTIVQDSVDGQVVSTTIHEIHHWQDLWKIVAKFGCLQKFITVVWQFYDGVLAHVVDDKAFHECDTGIDISYQTEGKLFNLRRLQVKTKLQEVTVCDLLFDDDCSLNARSESDM</sequence>
<feature type="domain" description="IF rod" evidence="4">
    <location>
        <begin position="75"/>
        <end position="386"/>
    </location>
</feature>
<dbReference type="PRINTS" id="PR01248">
    <property type="entry name" value="TYPE1KERATIN"/>
</dbReference>
<feature type="coiled-coil region" evidence="3">
    <location>
        <begin position="284"/>
        <end position="357"/>
    </location>
</feature>
<dbReference type="PANTHER" id="PTHR23239">
    <property type="entry name" value="INTERMEDIATE FILAMENT"/>
    <property type="match status" value="1"/>
</dbReference>
<dbReference type="AlphaFoldDB" id="A0A1U7RFC5"/>
<dbReference type="SMART" id="SM01391">
    <property type="entry name" value="Filament"/>
    <property type="match status" value="1"/>
</dbReference>
<dbReference type="InParanoid" id="A0A1U7RFC5"/>
<proteinExistence type="predicted"/>
<dbReference type="Gene3D" id="1.20.5.500">
    <property type="entry name" value="Single helix bin"/>
    <property type="match status" value="1"/>
</dbReference>
<reference evidence="6" key="1">
    <citation type="submission" date="2025-08" db="UniProtKB">
        <authorList>
            <consortium name="RefSeq"/>
        </authorList>
    </citation>
    <scope>IDENTIFICATION</scope>
</reference>
<dbReference type="PANTHER" id="PTHR23239:SF44">
    <property type="entry name" value="KERATIN, TYPE I CYTOSKELETAL 23"/>
    <property type="match status" value="1"/>
</dbReference>
<evidence type="ECO:0000313" key="5">
    <source>
        <dbReference type="Proteomes" id="UP000189705"/>
    </source>
</evidence>
<keyword evidence="5" id="KW-1185">Reference proteome</keyword>
<dbReference type="InterPro" id="IPR002957">
    <property type="entry name" value="Keratin_I"/>
</dbReference>
<dbReference type="OrthoDB" id="2441647at2759"/>
<dbReference type="Gene3D" id="1.20.5.1160">
    <property type="entry name" value="Vasodilator-stimulated phosphoprotein"/>
    <property type="match status" value="1"/>
</dbReference>
<dbReference type="SUPFAM" id="SSF64593">
    <property type="entry name" value="Intermediate filament protein, coiled coil region"/>
    <property type="match status" value="2"/>
</dbReference>
<dbReference type="Pfam" id="PF00038">
    <property type="entry name" value="Filament"/>
    <property type="match status" value="1"/>
</dbReference>
<dbReference type="InterPro" id="IPR039008">
    <property type="entry name" value="IF_rod_dom"/>
</dbReference>
<evidence type="ECO:0000313" key="6">
    <source>
        <dbReference type="RefSeq" id="XP_006022637.2"/>
    </source>
</evidence>
<dbReference type="GO" id="GO:0005882">
    <property type="term" value="C:intermediate filament"/>
    <property type="evidence" value="ECO:0007669"/>
    <property type="project" value="UniProtKB-KW"/>
</dbReference>
<keyword evidence="2 3" id="KW-0175">Coiled coil</keyword>
<evidence type="ECO:0000256" key="3">
    <source>
        <dbReference type="SAM" id="Coils"/>
    </source>
</evidence>
<dbReference type="eggNOG" id="ENOG502QTH0">
    <property type="taxonomic scope" value="Eukaryota"/>
</dbReference>
<accession>A0A1U7RFC5</accession>
<gene>
    <name evidence="6" type="primary">LOC102377411</name>
</gene>
<dbReference type="GO" id="GO:0005198">
    <property type="term" value="F:structural molecule activity"/>
    <property type="evidence" value="ECO:0007669"/>
    <property type="project" value="InterPro"/>
</dbReference>
<dbReference type="Proteomes" id="UP000189705">
    <property type="component" value="Unplaced"/>
</dbReference>
<dbReference type="PROSITE" id="PS51842">
    <property type="entry name" value="IF_ROD_2"/>
    <property type="match status" value="1"/>
</dbReference>
<name>A0A1U7RFC5_ALLSI</name>
<keyword evidence="1" id="KW-0403">Intermediate filament</keyword>
<evidence type="ECO:0000256" key="1">
    <source>
        <dbReference type="ARBA" id="ARBA00022754"/>
    </source>
</evidence>
<organism evidence="5 6">
    <name type="scientific">Alligator sinensis</name>
    <name type="common">Chinese alligator</name>
    <dbReference type="NCBI Taxonomy" id="38654"/>
    <lineage>
        <taxon>Eukaryota</taxon>
        <taxon>Metazoa</taxon>
        <taxon>Chordata</taxon>
        <taxon>Craniata</taxon>
        <taxon>Vertebrata</taxon>
        <taxon>Euteleostomi</taxon>
        <taxon>Archelosauria</taxon>
        <taxon>Archosauria</taxon>
        <taxon>Crocodylia</taxon>
        <taxon>Alligatoridae</taxon>
        <taxon>Alligatorinae</taxon>
        <taxon>Alligator</taxon>
    </lineage>
</organism>
<dbReference type="GeneID" id="102377411"/>
<protein>
    <submittedName>
        <fullName evidence="6">Keratin, type I cytoskeletal 23</fullName>
    </submittedName>
</protein>
<dbReference type="KEGG" id="asn:102377411"/>
<dbReference type="FunFam" id="1.20.5.170:FF:000002">
    <property type="entry name" value="Type I keratin KA11"/>
    <property type="match status" value="1"/>
</dbReference>
<dbReference type="RefSeq" id="XP_006022637.2">
    <property type="nucleotide sequence ID" value="XM_006022575.2"/>
</dbReference>